<dbReference type="Proteomes" id="UP000321362">
    <property type="component" value="Chromosome"/>
</dbReference>
<evidence type="ECO:0000313" key="2">
    <source>
        <dbReference type="Proteomes" id="UP000321362"/>
    </source>
</evidence>
<keyword evidence="2" id="KW-1185">Reference proteome</keyword>
<protein>
    <submittedName>
        <fullName evidence="1">Uncharacterized protein</fullName>
    </submittedName>
</protein>
<dbReference type="RefSeq" id="WP_147057706.1">
    <property type="nucleotide sequence ID" value="NZ_CP042437.1"/>
</dbReference>
<accession>A0A5B8W5C3</accession>
<gene>
    <name evidence="1" type="ORF">FSB76_23445</name>
</gene>
<dbReference type="KEGG" id="mgk:FSB76_23445"/>
<reference evidence="1 2" key="1">
    <citation type="journal article" date="2013" name="J. Microbiol.">
        <title>Mucilaginibacter ginsenosidivorax sp. nov., with ginsenoside converting activity isolated from sediment.</title>
        <authorList>
            <person name="Kim J.K."/>
            <person name="Choi T.E."/>
            <person name="Liu Q.M."/>
            <person name="Park H.Y."/>
            <person name="Yi T.H."/>
            <person name="Yoon M.H."/>
            <person name="Kim S.C."/>
            <person name="Im W.T."/>
        </authorList>
    </citation>
    <scope>NUCLEOTIDE SEQUENCE [LARGE SCALE GENOMIC DNA]</scope>
    <source>
        <strain evidence="1 2">KHI28</strain>
    </source>
</reference>
<name>A0A5B8W5C3_9SPHI</name>
<evidence type="ECO:0000313" key="1">
    <source>
        <dbReference type="EMBL" id="QEC78759.1"/>
    </source>
</evidence>
<dbReference type="OrthoDB" id="794085at2"/>
<dbReference type="EMBL" id="CP042437">
    <property type="protein sequence ID" value="QEC78759.1"/>
    <property type="molecule type" value="Genomic_DNA"/>
</dbReference>
<proteinExistence type="predicted"/>
<dbReference type="AlphaFoldDB" id="A0A5B8W5C3"/>
<organism evidence="1 2">
    <name type="scientific">Mucilaginibacter ginsenosidivorax</name>
    <dbReference type="NCBI Taxonomy" id="862126"/>
    <lineage>
        <taxon>Bacteria</taxon>
        <taxon>Pseudomonadati</taxon>
        <taxon>Bacteroidota</taxon>
        <taxon>Sphingobacteriia</taxon>
        <taxon>Sphingobacteriales</taxon>
        <taxon>Sphingobacteriaceae</taxon>
        <taxon>Mucilaginibacter</taxon>
    </lineage>
</organism>
<sequence>MAQNLSQANAKALDALGVSKSDFTTELSVVESVCGAFTLSINENIQSIPNFVNSGKIENLTLESAGDEVHIKGSQHLLYQYRGVNGAKEKLYDTPYSYGDRKPPMQVFLTWIQEKNIRMVDNPKYYGDASPFKEVTEDKQQEKLAWMMVNTVFNKGLKPHPAIKWDEEKEQLKKDLKEKAKGFVIQKLKTEIYNKYGDRVDDKNFNAGMLF</sequence>